<gene>
    <name evidence="2" type="ORF">LJ655_24450</name>
</gene>
<dbReference type="Pfam" id="PF00595">
    <property type="entry name" value="PDZ"/>
    <property type="match status" value="1"/>
</dbReference>
<organism evidence="2 3">
    <name type="scientific">Paraburkholderia translucens</name>
    <dbReference type="NCBI Taxonomy" id="2886945"/>
    <lineage>
        <taxon>Bacteria</taxon>
        <taxon>Pseudomonadati</taxon>
        <taxon>Pseudomonadota</taxon>
        <taxon>Betaproteobacteria</taxon>
        <taxon>Burkholderiales</taxon>
        <taxon>Burkholderiaceae</taxon>
        <taxon>Paraburkholderia</taxon>
    </lineage>
</organism>
<proteinExistence type="predicted"/>
<feature type="domain" description="PDZ" evidence="1">
    <location>
        <begin position="481"/>
        <end position="534"/>
    </location>
</feature>
<dbReference type="Gene3D" id="1.10.390.10">
    <property type="entry name" value="Neutral Protease Domain 2"/>
    <property type="match status" value="1"/>
</dbReference>
<reference evidence="2 3" key="1">
    <citation type="submission" date="2021-11" db="EMBL/GenBank/DDBJ databases">
        <authorList>
            <person name="Oh E.-T."/>
            <person name="Kim S.-B."/>
        </authorList>
    </citation>
    <scope>NUCLEOTIDE SEQUENCE [LARGE SCALE GENOMIC DNA]</scope>
    <source>
        <strain evidence="2 3">MMS20-SJTN17</strain>
    </source>
</reference>
<dbReference type="InterPro" id="IPR001478">
    <property type="entry name" value="PDZ"/>
</dbReference>
<accession>A0ABS8KJN3</accession>
<dbReference type="SUPFAM" id="SSF55486">
    <property type="entry name" value="Metalloproteases ('zincins'), catalytic domain"/>
    <property type="match status" value="1"/>
</dbReference>
<dbReference type="Pfam" id="PF05299">
    <property type="entry name" value="Peptidase_M61"/>
    <property type="match status" value="1"/>
</dbReference>
<comment type="caution">
    <text evidence="2">The sequence shown here is derived from an EMBL/GenBank/DDBJ whole genome shotgun (WGS) entry which is preliminary data.</text>
</comment>
<sequence>MKPIRYTIVPSNPAAHLFEVTVTVADPDPAGQRFMLPVWIPGSYMVREFARNIVTLRAVNAAGRKVRVEKVDKHTWQAAPVKGALTLRYQVYAWDLSVRAAHLDDTIGFFNGTSVFLSPLGHEDAQCVVDIQKPQGAAYRGWRVATALPEARGTRRYGFGEYRAQNYDELIDHPVTLGEFALATFEAHGVPHDVVISGRVIGLDMERLCKDLKRICEAQIALFEPTSKKAPFERYVFMTQAVTDGYGGLEHRASTALICNRTDLPVQGREAMSEGYRTYLGLCSHEYFHTWNVKRIKPAAFAPYDLSVENYTSLLWLFEGFTSYYDDLILVRSGVISQDDYFGLLGKVIGGVQRGSGRLKQSVAESSFDAWVKYYRQDENAPNAIVSYYTKGSLIALAFDLTIRAQTGSRKSLDDVMRLLWKRFGRDFYRGKPSGVDESEIEAIFAEASGAQLAELFAEDVRGTRDLPLDALLAPFGVALAPDLDKNGKPSLGVRLRGGADCTLATVHEGSAAQKAGLSAGDVLIALDGLRVTGGNIDALLSRYQPGAKLDVHAFRRDELRVAQVTLDGPEVTRYKLAVSDNRSAARKARERWLAN</sequence>
<dbReference type="InterPro" id="IPR027268">
    <property type="entry name" value="Peptidase_M4/M1_CTD_sf"/>
</dbReference>
<keyword evidence="3" id="KW-1185">Reference proteome</keyword>
<dbReference type="SMART" id="SM00228">
    <property type="entry name" value="PDZ"/>
    <property type="match status" value="1"/>
</dbReference>
<protein>
    <submittedName>
        <fullName evidence="2">PDZ domain-containing protein</fullName>
    </submittedName>
</protein>
<dbReference type="Gene3D" id="2.60.40.3650">
    <property type="match status" value="1"/>
</dbReference>
<dbReference type="InterPro" id="IPR024191">
    <property type="entry name" value="Peptidase_M61"/>
</dbReference>
<evidence type="ECO:0000313" key="2">
    <source>
        <dbReference type="EMBL" id="MCC8404988.1"/>
    </source>
</evidence>
<dbReference type="InterPro" id="IPR007963">
    <property type="entry name" value="Peptidase_M61_catalytic"/>
</dbReference>
<evidence type="ECO:0000259" key="1">
    <source>
        <dbReference type="PROSITE" id="PS50106"/>
    </source>
</evidence>
<dbReference type="EMBL" id="JAJITC010000016">
    <property type="protein sequence ID" value="MCC8404988.1"/>
    <property type="molecule type" value="Genomic_DNA"/>
</dbReference>
<dbReference type="InterPro" id="IPR040756">
    <property type="entry name" value="Peptidase_M61_N"/>
</dbReference>
<dbReference type="RefSeq" id="WP_230563800.1">
    <property type="nucleotide sequence ID" value="NZ_JAJITC010000016.1"/>
</dbReference>
<dbReference type="PROSITE" id="PS50106">
    <property type="entry name" value="PDZ"/>
    <property type="match status" value="1"/>
</dbReference>
<dbReference type="Pfam" id="PF17899">
    <property type="entry name" value="Peptidase_M61_N"/>
    <property type="match status" value="1"/>
</dbReference>
<dbReference type="SUPFAM" id="SSF50156">
    <property type="entry name" value="PDZ domain-like"/>
    <property type="match status" value="1"/>
</dbReference>
<dbReference type="Gene3D" id="2.30.42.10">
    <property type="match status" value="1"/>
</dbReference>
<evidence type="ECO:0000313" key="3">
    <source>
        <dbReference type="Proteomes" id="UP001430614"/>
    </source>
</evidence>
<name>A0ABS8KJN3_9BURK</name>
<dbReference type="Proteomes" id="UP001430614">
    <property type="component" value="Unassembled WGS sequence"/>
</dbReference>
<dbReference type="InterPro" id="IPR036034">
    <property type="entry name" value="PDZ_sf"/>
</dbReference>
<dbReference type="PIRSF" id="PIRSF016493">
    <property type="entry name" value="Glycyl_aminpptds"/>
    <property type="match status" value="1"/>
</dbReference>